<dbReference type="GO" id="GO:0016301">
    <property type="term" value="F:kinase activity"/>
    <property type="evidence" value="ECO:0007669"/>
    <property type="project" value="InterPro"/>
</dbReference>
<organism evidence="6 7">
    <name type="scientific">Wenjunlia tyrosinilytica</name>
    <dbReference type="NCBI Taxonomy" id="1544741"/>
    <lineage>
        <taxon>Bacteria</taxon>
        <taxon>Bacillati</taxon>
        <taxon>Actinomycetota</taxon>
        <taxon>Actinomycetes</taxon>
        <taxon>Kitasatosporales</taxon>
        <taxon>Streptomycetaceae</taxon>
        <taxon>Wenjunlia</taxon>
    </lineage>
</organism>
<dbReference type="Gene3D" id="3.30.470.20">
    <property type="entry name" value="ATP-grasp fold, B domain"/>
    <property type="match status" value="2"/>
</dbReference>
<comment type="caution">
    <text evidence="6">The sequence shown here is derived from an EMBL/GenBank/DDBJ whole genome shotgun (WGS) entry which is preliminary data.</text>
</comment>
<sequence>MSSVLLVHAVGGPPLEYSLPKVAAHAEVHLLALAPPPEASKDVWLPCCASVTQVPPPQSGTELVETITGLAGAVRADAVLTLSEFAVVAVARACRALGLAGAGTSVEAARDKRAMRAIWRDAAVPVPAFAEVRDEDEVREAFSRLNPPLLLKSAWSAGSTAHVTVTTPREARSAWRRATAVTRESARDGYGELHTEGACGDFLLEEIVTGTTDGWYDGSGWGDYVSVEGIVADGAYQPLCVSGRLPTVPPFTERASVTPADLPDDLQRRVEEVSRAAVDALGLDTCATHTEVKLGAEGRMWVIETAARFGGVMTLRQAEEVFGLDMIGMLVRQLLGEPVDYPEAMLVRGQGAAASLVVLPVDSEGRPWTEQPRWDFSAVDWGALLAPGSRIEAVRELSMPDGTPTLAYDPAEGGRTRAAVCFLTGDDAATVLADCHRVVDALPSALTEGCGEAPAGPSRAVPAAGPGGGGILDLPRFERLCGLLAGHPYVKVVVDRHRGDWHILDSAIHAFHAHYIASEILGMSLEELYEGLDGFNHSVYQDPGRRFLLGVISLHHRCEGPLPERFMVLETVEADTMGAELLSEFHAFVRRRLDDSLPLYVKPANHGQEASLDDIPEAVIPRVRGHELFAAADFVPLNPGEARGRLRWFPTAQDYRAARDANALAWYDIVAMPVVPDDIPRVTGLVNACPTTPLSHTNVLAAGWGIPNAVVRDIADRVERGGLDNAWVRYRVSTDGAVLAAVEEPDDVTEPHWHSEPVRIGTPRVERLSIVPICALRSGDRHGYGTKAANLGELHHVLRTGSPRLTGYYRVPRPPRANLLGHLADRLGAPRGADLADRAAEFLAEHVSAPEGIAVPFEFQQRFLASSPELQQRIGMLKMALELDAFATVDGLCAQLEHLVRTTPLPDGMVRRLHDQLVRHLAGSDALVVRSSSNAEDLPGFSAAGVYDSVSRVSDLTGLVDAVRNVWASLFSARSVRLRHQAGIPLDDTYMGVIVQHRHDASLGGVMVTCNPTQRADFRNVCVNCVDGSAEAVVEGATLPMQYLYNTVEGGGRTVSLGAADEDLGPEARQRLAELALAGRLLQGHFSEDLTFAHPLDIEWLTDPSGRMHMLQVRTYTA</sequence>
<dbReference type="Gene3D" id="3.30.1490.20">
    <property type="entry name" value="ATP-grasp fold, A domain"/>
    <property type="match status" value="2"/>
</dbReference>
<dbReference type="Pfam" id="PF13535">
    <property type="entry name" value="ATP-grasp_4"/>
    <property type="match status" value="1"/>
</dbReference>
<evidence type="ECO:0000259" key="5">
    <source>
        <dbReference type="PROSITE" id="PS50975"/>
    </source>
</evidence>
<dbReference type="GO" id="GO:0016874">
    <property type="term" value="F:ligase activity"/>
    <property type="evidence" value="ECO:0007669"/>
    <property type="project" value="UniProtKB-KW"/>
</dbReference>
<gene>
    <name evidence="6" type="ORF">GCM10012280_26710</name>
</gene>
<dbReference type="RefSeq" id="WP_189131841.1">
    <property type="nucleotide sequence ID" value="NZ_BMMS01000010.1"/>
</dbReference>
<evidence type="ECO:0000256" key="1">
    <source>
        <dbReference type="ARBA" id="ARBA00022598"/>
    </source>
</evidence>
<accession>A0A917ZP60</accession>
<dbReference type="Gene3D" id="3.40.50.20">
    <property type="match status" value="1"/>
</dbReference>
<protein>
    <recommendedName>
        <fullName evidence="5">ATP-grasp domain-containing protein</fullName>
    </recommendedName>
</protein>
<evidence type="ECO:0000313" key="6">
    <source>
        <dbReference type="EMBL" id="GGO87682.1"/>
    </source>
</evidence>
<proteinExistence type="predicted"/>
<dbReference type="InterPro" id="IPR052032">
    <property type="entry name" value="ATP-dep_AA_Ligase"/>
</dbReference>
<keyword evidence="7" id="KW-1185">Reference proteome</keyword>
<keyword evidence="1" id="KW-0436">Ligase</keyword>
<evidence type="ECO:0000256" key="2">
    <source>
        <dbReference type="ARBA" id="ARBA00022741"/>
    </source>
</evidence>
<reference evidence="6" key="1">
    <citation type="journal article" date="2014" name="Int. J. Syst. Evol. Microbiol.">
        <title>Complete genome sequence of Corynebacterium casei LMG S-19264T (=DSM 44701T), isolated from a smear-ripened cheese.</title>
        <authorList>
            <consortium name="US DOE Joint Genome Institute (JGI-PGF)"/>
            <person name="Walter F."/>
            <person name="Albersmeier A."/>
            <person name="Kalinowski J."/>
            <person name="Ruckert C."/>
        </authorList>
    </citation>
    <scope>NUCLEOTIDE SEQUENCE</scope>
    <source>
        <strain evidence="6">CGMCC 4.7201</strain>
    </source>
</reference>
<dbReference type="AlphaFoldDB" id="A0A917ZP60"/>
<evidence type="ECO:0000313" key="7">
    <source>
        <dbReference type="Proteomes" id="UP000641932"/>
    </source>
</evidence>
<dbReference type="SUPFAM" id="SSF56059">
    <property type="entry name" value="Glutathione synthetase ATP-binding domain-like"/>
    <property type="match status" value="2"/>
</dbReference>
<dbReference type="Proteomes" id="UP000641932">
    <property type="component" value="Unassembled WGS sequence"/>
</dbReference>
<keyword evidence="2 4" id="KW-0547">Nucleotide-binding</keyword>
<feature type="domain" description="ATP-grasp" evidence="5">
    <location>
        <begin position="116"/>
        <end position="335"/>
    </location>
</feature>
<dbReference type="InterPro" id="IPR011761">
    <property type="entry name" value="ATP-grasp"/>
</dbReference>
<dbReference type="PANTHER" id="PTHR43585:SF2">
    <property type="entry name" value="ATP-GRASP ENZYME FSQD"/>
    <property type="match status" value="1"/>
</dbReference>
<reference evidence="6" key="2">
    <citation type="submission" date="2020-09" db="EMBL/GenBank/DDBJ databases">
        <authorList>
            <person name="Sun Q."/>
            <person name="Zhou Y."/>
        </authorList>
    </citation>
    <scope>NUCLEOTIDE SEQUENCE</scope>
    <source>
        <strain evidence="6">CGMCC 4.7201</strain>
    </source>
</reference>
<dbReference type="PANTHER" id="PTHR43585">
    <property type="entry name" value="FUMIPYRROLE BIOSYNTHESIS PROTEIN C"/>
    <property type="match status" value="1"/>
</dbReference>
<dbReference type="PROSITE" id="PS50975">
    <property type="entry name" value="ATP_GRASP"/>
    <property type="match status" value="1"/>
</dbReference>
<dbReference type="EMBL" id="BMMS01000010">
    <property type="protein sequence ID" value="GGO87682.1"/>
    <property type="molecule type" value="Genomic_DNA"/>
</dbReference>
<dbReference type="GO" id="GO:0046872">
    <property type="term" value="F:metal ion binding"/>
    <property type="evidence" value="ECO:0007669"/>
    <property type="project" value="InterPro"/>
</dbReference>
<dbReference type="InterPro" id="IPR002192">
    <property type="entry name" value="PPDK_AMP/ATP-bd"/>
</dbReference>
<evidence type="ECO:0000256" key="3">
    <source>
        <dbReference type="ARBA" id="ARBA00022840"/>
    </source>
</evidence>
<dbReference type="GO" id="GO:0005524">
    <property type="term" value="F:ATP binding"/>
    <property type="evidence" value="ECO:0007669"/>
    <property type="project" value="UniProtKB-UniRule"/>
</dbReference>
<keyword evidence="3 4" id="KW-0067">ATP-binding</keyword>
<dbReference type="InterPro" id="IPR013815">
    <property type="entry name" value="ATP_grasp_subdomain_1"/>
</dbReference>
<dbReference type="Pfam" id="PF01326">
    <property type="entry name" value="PPDK_N"/>
    <property type="match status" value="1"/>
</dbReference>
<name>A0A917ZP60_9ACTN</name>
<evidence type="ECO:0000256" key="4">
    <source>
        <dbReference type="PROSITE-ProRule" id="PRU00409"/>
    </source>
</evidence>